<evidence type="ECO:0000256" key="1">
    <source>
        <dbReference type="SAM" id="Phobius"/>
    </source>
</evidence>
<keyword evidence="3" id="KW-1185">Reference proteome</keyword>
<dbReference type="RefSeq" id="WP_189480419.1">
    <property type="nucleotide sequence ID" value="NZ_BMYR01000002.1"/>
</dbReference>
<protein>
    <recommendedName>
        <fullName evidence="4">Type IV pilus assembly protein PilW</fullName>
    </recommendedName>
</protein>
<keyword evidence="1" id="KW-1133">Transmembrane helix</keyword>
<dbReference type="Pfam" id="PF07963">
    <property type="entry name" value="N_methyl"/>
    <property type="match status" value="1"/>
</dbReference>
<dbReference type="EMBL" id="BMYR01000002">
    <property type="protein sequence ID" value="GGW52922.1"/>
    <property type="molecule type" value="Genomic_DNA"/>
</dbReference>
<evidence type="ECO:0000313" key="3">
    <source>
        <dbReference type="Proteomes" id="UP000634667"/>
    </source>
</evidence>
<proteinExistence type="predicted"/>
<gene>
    <name evidence="2" type="ORF">GCM10008111_06280</name>
</gene>
<keyword evidence="1" id="KW-0472">Membrane</keyword>
<dbReference type="InterPro" id="IPR012902">
    <property type="entry name" value="N_methyl_site"/>
</dbReference>
<evidence type="ECO:0000313" key="2">
    <source>
        <dbReference type="EMBL" id="GGW52922.1"/>
    </source>
</evidence>
<name>A0ABQ2WH08_9ALTE</name>
<keyword evidence="1" id="KW-0812">Transmembrane</keyword>
<sequence>MKYQRGVTLTELLIALMLGILLLGGVLGVYLSNQTTARTTEDLSNLQNRIRLAFQVMSYDLRSAGFLGCNNSERVVTVVQVAGAIPAWLNWQGGLVGAAPEAANNNNESIRIMYAAGQSSSVVSHTPPSFQLNQIPELAVNDLASVCDETLTSIFQVSAINAQQVQHQAVGLNCSADLGFSNPFVCANPRPRVYPADAMLLRFESIRWFVAPSQVDENFNSLYREVIVAGVPVAEEVLFGVERLSFAYQIRNAPFGPVAFTAALDMTQVTGVNVTVLLADEAYQAIDMEESIRTIEFFVSIRNR</sequence>
<feature type="transmembrane region" description="Helical" evidence="1">
    <location>
        <begin position="12"/>
        <end position="31"/>
    </location>
</feature>
<accession>A0ABQ2WH08</accession>
<reference evidence="3" key="1">
    <citation type="journal article" date="2019" name="Int. J. Syst. Evol. Microbiol.">
        <title>The Global Catalogue of Microorganisms (GCM) 10K type strain sequencing project: providing services to taxonomists for standard genome sequencing and annotation.</title>
        <authorList>
            <consortium name="The Broad Institute Genomics Platform"/>
            <consortium name="The Broad Institute Genome Sequencing Center for Infectious Disease"/>
            <person name="Wu L."/>
            <person name="Ma J."/>
        </authorList>
    </citation>
    <scope>NUCLEOTIDE SEQUENCE [LARGE SCALE GENOMIC DNA]</scope>
    <source>
        <strain evidence="3">KCTC 23723</strain>
    </source>
</reference>
<comment type="caution">
    <text evidence="2">The sequence shown here is derived from an EMBL/GenBank/DDBJ whole genome shotgun (WGS) entry which is preliminary data.</text>
</comment>
<evidence type="ECO:0008006" key="4">
    <source>
        <dbReference type="Google" id="ProtNLM"/>
    </source>
</evidence>
<organism evidence="2 3">
    <name type="scientific">Alishewanella tabrizica</name>
    <dbReference type="NCBI Taxonomy" id="671278"/>
    <lineage>
        <taxon>Bacteria</taxon>
        <taxon>Pseudomonadati</taxon>
        <taxon>Pseudomonadota</taxon>
        <taxon>Gammaproteobacteria</taxon>
        <taxon>Alteromonadales</taxon>
        <taxon>Alteromonadaceae</taxon>
        <taxon>Alishewanella</taxon>
    </lineage>
</organism>
<dbReference type="Proteomes" id="UP000634667">
    <property type="component" value="Unassembled WGS sequence"/>
</dbReference>